<dbReference type="OrthoDB" id="140980at2"/>
<feature type="transmembrane region" description="Helical" evidence="1">
    <location>
        <begin position="27"/>
        <end position="45"/>
    </location>
</feature>
<feature type="transmembrane region" description="Helical" evidence="1">
    <location>
        <begin position="302"/>
        <end position="322"/>
    </location>
</feature>
<evidence type="ECO:0000313" key="2">
    <source>
        <dbReference type="EMBL" id="KAB1063559.1"/>
    </source>
</evidence>
<gene>
    <name evidence="2" type="ORF">F3059_09910</name>
</gene>
<keyword evidence="1" id="KW-1133">Transmembrane helix</keyword>
<reference evidence="2 3" key="1">
    <citation type="submission" date="2019-09" db="EMBL/GenBank/DDBJ databases">
        <title>Genomes of Cryomorphaceae.</title>
        <authorList>
            <person name="Bowman J.P."/>
        </authorList>
    </citation>
    <scope>NUCLEOTIDE SEQUENCE [LARGE SCALE GENOMIC DNA]</scope>
    <source>
        <strain evidence="2 3">KCTC 52047</strain>
    </source>
</reference>
<keyword evidence="1" id="KW-0812">Transmembrane</keyword>
<feature type="transmembrane region" description="Helical" evidence="1">
    <location>
        <begin position="334"/>
        <end position="355"/>
    </location>
</feature>
<feature type="transmembrane region" description="Helical" evidence="1">
    <location>
        <begin position="120"/>
        <end position="138"/>
    </location>
</feature>
<keyword evidence="1" id="KW-0472">Membrane</keyword>
<organism evidence="2 3">
    <name type="scientific">Salibacter halophilus</name>
    <dbReference type="NCBI Taxonomy" id="1803916"/>
    <lineage>
        <taxon>Bacteria</taxon>
        <taxon>Pseudomonadati</taxon>
        <taxon>Bacteroidota</taxon>
        <taxon>Flavobacteriia</taxon>
        <taxon>Flavobacteriales</taxon>
        <taxon>Salibacteraceae</taxon>
        <taxon>Salibacter</taxon>
    </lineage>
</organism>
<keyword evidence="3" id="KW-1185">Reference proteome</keyword>
<evidence type="ECO:0000313" key="3">
    <source>
        <dbReference type="Proteomes" id="UP000435357"/>
    </source>
</evidence>
<name>A0A6N6M750_9FLAO</name>
<evidence type="ECO:0000256" key="1">
    <source>
        <dbReference type="SAM" id="Phobius"/>
    </source>
</evidence>
<dbReference type="PANTHER" id="PTHR43044:SF1">
    <property type="entry name" value="QUINOL:CYTOCHROME C OXIDOREDUCTASE QUINONE-BINDING SUBUNIT 2"/>
    <property type="match status" value="1"/>
</dbReference>
<dbReference type="EMBL" id="WACR01000008">
    <property type="protein sequence ID" value="KAB1063559.1"/>
    <property type="molecule type" value="Genomic_DNA"/>
</dbReference>
<comment type="caution">
    <text evidence="2">The sequence shown here is derived from an EMBL/GenBank/DDBJ whole genome shotgun (WGS) entry which is preliminary data.</text>
</comment>
<sequence>MAVGVIATLYGIFSGQGARTWTSAMISGWFFFGIALAAVFFIGVNNAAQAAWGVVLKRVFEGVSMFMPYGTLLLLIVFLGATFHWNHIYHWMDKSLYDPSSSHYDAIIAGKEPYLNLPFWWIRAILLLGVWNLFTFLFRKRSLVEDQEGKTSKWFKKNLTLAAIFLVFFGYTIHIGSWDWIMSVDTHWFSTLFGWYIFSGIWVSGIVMVLLITIFLKKNGYLKEVNDSHIHDMGKWVFAISFLWTYLWFSQFMLIWYSDIPEEVTYFLVRLEDYGLTFWGMVLINFIFPMILLMSKDMKRNAGVLTFVGVIILFGHWMDSYFLFTPGVMKDQGVIGLVEIGMMLGYLGLFLFVVFNQLTKAPLVVKKHALLEESLHHHIN</sequence>
<feature type="transmembrane region" description="Helical" evidence="1">
    <location>
        <begin position="236"/>
        <end position="256"/>
    </location>
</feature>
<proteinExistence type="predicted"/>
<accession>A0A6N6M750</accession>
<feature type="transmembrane region" description="Helical" evidence="1">
    <location>
        <begin position="276"/>
        <end position="295"/>
    </location>
</feature>
<dbReference type="AlphaFoldDB" id="A0A6N6M750"/>
<feature type="transmembrane region" description="Helical" evidence="1">
    <location>
        <begin position="66"/>
        <end position="85"/>
    </location>
</feature>
<feature type="transmembrane region" description="Helical" evidence="1">
    <location>
        <begin position="193"/>
        <end position="216"/>
    </location>
</feature>
<feature type="transmembrane region" description="Helical" evidence="1">
    <location>
        <begin position="159"/>
        <end position="181"/>
    </location>
</feature>
<protein>
    <submittedName>
        <fullName evidence="2">Quinol:cytochrome C oxidoreductase</fullName>
    </submittedName>
</protein>
<dbReference type="PANTHER" id="PTHR43044">
    <property type="match status" value="1"/>
</dbReference>
<dbReference type="Proteomes" id="UP000435357">
    <property type="component" value="Unassembled WGS sequence"/>
</dbReference>